<organism evidence="2 3">
    <name type="scientific">Lagenidium giganteum</name>
    <dbReference type="NCBI Taxonomy" id="4803"/>
    <lineage>
        <taxon>Eukaryota</taxon>
        <taxon>Sar</taxon>
        <taxon>Stramenopiles</taxon>
        <taxon>Oomycota</taxon>
        <taxon>Peronosporomycetes</taxon>
        <taxon>Pythiales</taxon>
        <taxon>Pythiaceae</taxon>
    </lineage>
</organism>
<feature type="compositionally biased region" description="Polar residues" evidence="1">
    <location>
        <begin position="96"/>
        <end position="105"/>
    </location>
</feature>
<protein>
    <submittedName>
        <fullName evidence="2">Uncharacterized protein</fullName>
    </submittedName>
</protein>
<evidence type="ECO:0000256" key="1">
    <source>
        <dbReference type="SAM" id="MobiDB-lite"/>
    </source>
</evidence>
<reference evidence="2" key="2">
    <citation type="journal article" date="2023" name="Microbiol Resour">
        <title>Decontamination and Annotation of the Draft Genome Sequence of the Oomycete Lagenidium giganteum ARSEF 373.</title>
        <authorList>
            <person name="Morgan W.R."/>
            <person name="Tartar A."/>
        </authorList>
    </citation>
    <scope>NUCLEOTIDE SEQUENCE</scope>
    <source>
        <strain evidence="2">ARSEF 373</strain>
    </source>
</reference>
<comment type="caution">
    <text evidence="2">The sequence shown here is derived from an EMBL/GenBank/DDBJ whole genome shotgun (WGS) entry which is preliminary data.</text>
</comment>
<feature type="region of interest" description="Disordered" evidence="1">
    <location>
        <begin position="81"/>
        <end position="112"/>
    </location>
</feature>
<evidence type="ECO:0000313" key="2">
    <source>
        <dbReference type="EMBL" id="DAZ97936.1"/>
    </source>
</evidence>
<dbReference type="EMBL" id="DAKRPA010000120">
    <property type="protein sequence ID" value="DAZ97936.1"/>
    <property type="molecule type" value="Genomic_DNA"/>
</dbReference>
<evidence type="ECO:0000313" key="3">
    <source>
        <dbReference type="Proteomes" id="UP001146120"/>
    </source>
</evidence>
<gene>
    <name evidence="2" type="ORF">N0F65_006361</name>
</gene>
<keyword evidence="3" id="KW-1185">Reference proteome</keyword>
<proteinExistence type="predicted"/>
<dbReference type="AlphaFoldDB" id="A0AAV2YUH4"/>
<feature type="region of interest" description="Disordered" evidence="1">
    <location>
        <begin position="48"/>
        <end position="67"/>
    </location>
</feature>
<dbReference type="Proteomes" id="UP001146120">
    <property type="component" value="Unassembled WGS sequence"/>
</dbReference>
<sequence length="257" mass="29118">MQMQMDEEDELGWKALGVNVGMHGAGVGAGGMVGEVHDVVGAGVGVELGNGRSDIPVPDTDDEAFPKLDDDIAYDSRDASLRHSDASDGGVVRSASLRSASQNAQPKKPQRFKRKNFSKRLQLLCLQRYAEFAKENSNLPSKQECQFLLNQSYMEFVKEGGSTDEPRLTYQEFLKLIRNRRREMYVRASKQKFTEQDLQALTPAKRKLQLEHAKIQEYITIIDQTREQSNITHDKHRSSLLRQRTAINLSLQHQMIK</sequence>
<accession>A0AAV2YUH4</accession>
<reference evidence="2" key="1">
    <citation type="submission" date="2022-11" db="EMBL/GenBank/DDBJ databases">
        <authorList>
            <person name="Morgan W.R."/>
            <person name="Tartar A."/>
        </authorList>
    </citation>
    <scope>NUCLEOTIDE SEQUENCE</scope>
    <source>
        <strain evidence="2">ARSEF 373</strain>
    </source>
</reference>
<name>A0AAV2YUH4_9STRA</name>